<evidence type="ECO:0000259" key="15">
    <source>
        <dbReference type="Pfam" id="PF02705"/>
    </source>
</evidence>
<feature type="transmembrane region" description="Helical" evidence="13">
    <location>
        <begin position="264"/>
        <end position="288"/>
    </location>
</feature>
<accession>A0ABX1EXI7</accession>
<protein>
    <recommendedName>
        <fullName evidence="13">Probable potassium transport system protein Kup</fullName>
    </recommendedName>
</protein>
<feature type="domain" description="K+ potassium transporter C-terminal" evidence="16">
    <location>
        <begin position="529"/>
        <end position="675"/>
    </location>
</feature>
<evidence type="ECO:0000313" key="17">
    <source>
        <dbReference type="EMBL" id="NKE44797.1"/>
    </source>
</evidence>
<comment type="caution">
    <text evidence="17">The sequence shown here is derived from an EMBL/GenBank/DDBJ whole genome shotgun (WGS) entry which is preliminary data.</text>
</comment>
<evidence type="ECO:0000256" key="6">
    <source>
        <dbReference type="ARBA" id="ARBA00022538"/>
    </source>
</evidence>
<keyword evidence="18" id="KW-1185">Reference proteome</keyword>
<feature type="transmembrane region" description="Helical" evidence="13">
    <location>
        <begin position="478"/>
        <end position="495"/>
    </location>
</feature>
<dbReference type="HAMAP" id="MF_01522">
    <property type="entry name" value="Kup"/>
    <property type="match status" value="1"/>
</dbReference>
<keyword evidence="6 13" id="KW-0633">Potassium transport</keyword>
<comment type="similarity">
    <text evidence="2 13">Belongs to the HAK/KUP transporter (TC 2.A.72) family.</text>
</comment>
<evidence type="ECO:0000256" key="14">
    <source>
        <dbReference type="SAM" id="MobiDB-lite"/>
    </source>
</evidence>
<evidence type="ECO:0000256" key="7">
    <source>
        <dbReference type="ARBA" id="ARBA00022692"/>
    </source>
</evidence>
<evidence type="ECO:0000256" key="3">
    <source>
        <dbReference type="ARBA" id="ARBA00022448"/>
    </source>
</evidence>
<proteinExistence type="inferred from homology"/>
<evidence type="ECO:0000256" key="2">
    <source>
        <dbReference type="ARBA" id="ARBA00007019"/>
    </source>
</evidence>
<evidence type="ECO:0000259" key="16">
    <source>
        <dbReference type="Pfam" id="PF22776"/>
    </source>
</evidence>
<feature type="region of interest" description="Disordered" evidence="14">
    <location>
        <begin position="1"/>
        <end position="46"/>
    </location>
</feature>
<sequence>MGSKGRSPLWRGYGGRQRLPGIAGATRGPACLRRPRHRSYGSPGSALGATPLSHPPAAARPVTAVALIGVLGVVYGDIGTSPLYALRASLLHFSSDGIERWEILGLLSLIFWALVLTVTVKYVTLMLRADNRGEGGILALMALAQRQAQSDRGRWLVALVGIAGASLFFGDGIITPAISVLSAVEGLKVISPTFEEAVVPIALGILLALFLVQWRGTGSMGRIFGPICAVWFAVIGLLGLIEVVQEPEVLVALSPTYAIQFCLHYHLAAFIAFGSVVLAVTGAEALYADMGHFGRRPIQIAWVALVLPSLALNYFGQGALLLSNPAAIENPFFLLAPEWARLPLVVLATLATIIASQAMISGAFSIARQCVQMGFLPRLTVLHTSETEQGQIYLPQVNILLLIGVVILVLEFKNSDSLAAAYGLAVTGTFVCTSCLALLVFRGLYRWSWPLVIGVFGPLLLLDLTFFISTALKIPEGGYVPLVLGVILFTLMLTWRRGRDLLFARFRQDSLPLKSFLARLPQSRTTRVPGIAVFMTSQADFVPGALLHNLKHNKVLHQRVLFVTVLNEDIPRVEDRREVTELAPDIHRVILRYGFLESPNLPKELEALRDVGIPFEPMQASYFLGRETVVAAAVPKMPRWRQWLFTLMSRNALPATEFFRIPSDRVVELGVRVAI</sequence>
<name>A0ABX1EXI7_9PROT</name>
<evidence type="ECO:0000256" key="10">
    <source>
        <dbReference type="ARBA" id="ARBA00022989"/>
    </source>
</evidence>
<evidence type="ECO:0000256" key="5">
    <source>
        <dbReference type="ARBA" id="ARBA00022519"/>
    </source>
</evidence>
<dbReference type="Proteomes" id="UP000765160">
    <property type="component" value="Unassembled WGS sequence"/>
</dbReference>
<evidence type="ECO:0000256" key="12">
    <source>
        <dbReference type="ARBA" id="ARBA00023136"/>
    </source>
</evidence>
<gene>
    <name evidence="13" type="primary">kup</name>
    <name evidence="17" type="ORF">HB662_08410</name>
</gene>
<dbReference type="InterPro" id="IPR053952">
    <property type="entry name" value="K_trans_C"/>
</dbReference>
<feature type="transmembrane region" description="Helical" evidence="13">
    <location>
        <begin position="392"/>
        <end position="412"/>
    </location>
</feature>
<keyword evidence="12 13" id="KW-0472">Membrane</keyword>
<feature type="transmembrane region" description="Helical" evidence="13">
    <location>
        <begin position="223"/>
        <end position="244"/>
    </location>
</feature>
<evidence type="ECO:0000256" key="9">
    <source>
        <dbReference type="ARBA" id="ARBA00022958"/>
    </source>
</evidence>
<feature type="transmembrane region" description="Helical" evidence="13">
    <location>
        <begin position="103"/>
        <end position="123"/>
    </location>
</feature>
<feature type="transmembrane region" description="Helical" evidence="13">
    <location>
        <begin position="448"/>
        <end position="472"/>
    </location>
</feature>
<dbReference type="PANTHER" id="PTHR30540:SF79">
    <property type="entry name" value="LOW AFFINITY POTASSIUM TRANSPORT SYSTEM PROTEIN KUP"/>
    <property type="match status" value="1"/>
</dbReference>
<dbReference type="PANTHER" id="PTHR30540">
    <property type="entry name" value="OSMOTIC STRESS POTASSIUM TRANSPORTER"/>
    <property type="match status" value="1"/>
</dbReference>
<feature type="transmembrane region" description="Helical" evidence="13">
    <location>
        <begin position="198"/>
        <end position="216"/>
    </location>
</feature>
<comment type="subcellular location">
    <subcellularLocation>
        <location evidence="13">Cell membrane</location>
        <topology evidence="13">Multi-pass membrane protein</topology>
    </subcellularLocation>
    <subcellularLocation>
        <location evidence="1">Membrane</location>
        <topology evidence="1">Multi-pass membrane protein</topology>
    </subcellularLocation>
</comment>
<dbReference type="EMBL" id="JAAVTX010000002">
    <property type="protein sequence ID" value="NKE44797.1"/>
    <property type="molecule type" value="Genomic_DNA"/>
</dbReference>
<reference evidence="17 18" key="1">
    <citation type="submission" date="2020-03" db="EMBL/GenBank/DDBJ databases">
        <title>Roseomonas selenitidurans sp. nov. isolated from soil.</title>
        <authorList>
            <person name="Liu H."/>
        </authorList>
    </citation>
    <scope>NUCLEOTIDE SEQUENCE [LARGE SCALE GENOMIC DNA]</scope>
    <source>
        <strain evidence="17 18">JCM 15073</strain>
    </source>
</reference>
<feature type="transmembrane region" description="Helical" evidence="13">
    <location>
        <begin position="342"/>
        <end position="371"/>
    </location>
</feature>
<feature type="transmembrane region" description="Helical" evidence="13">
    <location>
        <begin position="155"/>
        <end position="178"/>
    </location>
</feature>
<feature type="transmembrane region" description="Helical" evidence="13">
    <location>
        <begin position="300"/>
        <end position="322"/>
    </location>
</feature>
<keyword evidence="8 13" id="KW-0769">Symport</keyword>
<evidence type="ECO:0000256" key="1">
    <source>
        <dbReference type="ARBA" id="ARBA00004141"/>
    </source>
</evidence>
<organism evidence="17 18">
    <name type="scientific">Falsiroseomonas frigidaquae</name>
    <dbReference type="NCBI Taxonomy" id="487318"/>
    <lineage>
        <taxon>Bacteria</taxon>
        <taxon>Pseudomonadati</taxon>
        <taxon>Pseudomonadota</taxon>
        <taxon>Alphaproteobacteria</taxon>
        <taxon>Acetobacterales</taxon>
        <taxon>Roseomonadaceae</taxon>
        <taxon>Falsiroseomonas</taxon>
    </lineage>
</organism>
<dbReference type="Pfam" id="PF22776">
    <property type="entry name" value="K_trans_C"/>
    <property type="match status" value="1"/>
</dbReference>
<comment type="function">
    <text evidence="13">Transport of potassium into the cell. Likely operates as a K(+):H(+) symporter.</text>
</comment>
<keyword evidence="9 13" id="KW-0630">Potassium</keyword>
<evidence type="ECO:0000256" key="4">
    <source>
        <dbReference type="ARBA" id="ARBA00022475"/>
    </source>
</evidence>
<keyword evidence="10 13" id="KW-1133">Transmembrane helix</keyword>
<evidence type="ECO:0000256" key="8">
    <source>
        <dbReference type="ARBA" id="ARBA00022847"/>
    </source>
</evidence>
<comment type="catalytic activity">
    <reaction evidence="13">
        <text>K(+)(in) + H(+)(in) = K(+)(out) + H(+)(out)</text>
        <dbReference type="Rhea" id="RHEA:28490"/>
        <dbReference type="ChEBI" id="CHEBI:15378"/>
        <dbReference type="ChEBI" id="CHEBI:29103"/>
    </reaction>
</comment>
<feature type="transmembrane region" description="Helical" evidence="13">
    <location>
        <begin position="62"/>
        <end position="83"/>
    </location>
</feature>
<dbReference type="Pfam" id="PF02705">
    <property type="entry name" value="K_trans"/>
    <property type="match status" value="1"/>
</dbReference>
<evidence type="ECO:0000256" key="13">
    <source>
        <dbReference type="HAMAP-Rule" id="MF_01522"/>
    </source>
</evidence>
<feature type="domain" description="K+ potassium transporter integral membrane" evidence="15">
    <location>
        <begin position="68"/>
        <end position="518"/>
    </location>
</feature>
<dbReference type="InterPro" id="IPR003855">
    <property type="entry name" value="K+_transporter"/>
</dbReference>
<keyword evidence="7 13" id="KW-0812">Transmembrane</keyword>
<feature type="transmembrane region" description="Helical" evidence="13">
    <location>
        <begin position="418"/>
        <end position="441"/>
    </location>
</feature>
<keyword evidence="11 13" id="KW-0406">Ion transport</keyword>
<keyword evidence="3 13" id="KW-0813">Transport</keyword>
<keyword evidence="4 13" id="KW-1003">Cell membrane</keyword>
<evidence type="ECO:0000256" key="11">
    <source>
        <dbReference type="ARBA" id="ARBA00023065"/>
    </source>
</evidence>
<keyword evidence="5" id="KW-0997">Cell inner membrane</keyword>
<dbReference type="InterPro" id="IPR023051">
    <property type="entry name" value="Kup"/>
</dbReference>
<dbReference type="InterPro" id="IPR053951">
    <property type="entry name" value="K_trans_N"/>
</dbReference>
<evidence type="ECO:0000313" key="18">
    <source>
        <dbReference type="Proteomes" id="UP000765160"/>
    </source>
</evidence>